<dbReference type="Gene3D" id="3.20.20.10">
    <property type="entry name" value="Alanine racemase"/>
    <property type="match status" value="1"/>
</dbReference>
<evidence type="ECO:0000256" key="1">
    <source>
        <dbReference type="ARBA" id="ARBA00022898"/>
    </source>
</evidence>
<evidence type="ECO:0000256" key="4">
    <source>
        <dbReference type="RuleBase" id="RU004514"/>
    </source>
</evidence>
<gene>
    <name evidence="6" type="ORF">BS47DRAFT_1080861</name>
</gene>
<evidence type="ECO:0000313" key="7">
    <source>
        <dbReference type="Proteomes" id="UP000886523"/>
    </source>
</evidence>
<evidence type="ECO:0000313" key="6">
    <source>
        <dbReference type="EMBL" id="KAF9519690.1"/>
    </source>
</evidence>
<dbReference type="HAMAP" id="MF_02087">
    <property type="entry name" value="PLP_homeostasis"/>
    <property type="match status" value="1"/>
</dbReference>
<feature type="modified residue" description="N6-(pyridoxal phosphate)lysine" evidence="2 3">
    <location>
        <position position="35"/>
    </location>
</feature>
<dbReference type="NCBIfam" id="TIGR00044">
    <property type="entry name" value="YggS family pyridoxal phosphate-dependent enzyme"/>
    <property type="match status" value="1"/>
</dbReference>
<evidence type="ECO:0000259" key="5">
    <source>
        <dbReference type="Pfam" id="PF01168"/>
    </source>
</evidence>
<dbReference type="FunFam" id="3.20.20.10:FF:000018">
    <property type="entry name" value="Pyridoxal phosphate homeostasis protein"/>
    <property type="match status" value="1"/>
</dbReference>
<protein>
    <recommendedName>
        <fullName evidence="2">Pyridoxal phosphate homeostasis protein</fullName>
        <shortName evidence="2">PLP homeostasis protein</shortName>
    </recommendedName>
</protein>
<dbReference type="PANTHER" id="PTHR10146:SF14">
    <property type="entry name" value="PYRIDOXAL PHOSPHATE HOMEOSTASIS PROTEIN"/>
    <property type="match status" value="1"/>
</dbReference>
<feature type="domain" description="Alanine racemase N-terminal" evidence="5">
    <location>
        <begin position="27"/>
        <end position="248"/>
    </location>
</feature>
<keyword evidence="1 2" id="KW-0663">Pyridoxal phosphate</keyword>
<dbReference type="OrthoDB" id="10264196at2759"/>
<dbReference type="InterPro" id="IPR001608">
    <property type="entry name" value="Ala_racemase_N"/>
</dbReference>
<comment type="caution">
    <text evidence="6">The sequence shown here is derived from an EMBL/GenBank/DDBJ whole genome shotgun (WGS) entry which is preliminary data.</text>
</comment>
<dbReference type="SUPFAM" id="SSF51419">
    <property type="entry name" value="PLP-binding barrel"/>
    <property type="match status" value="1"/>
</dbReference>
<dbReference type="InterPro" id="IPR029066">
    <property type="entry name" value="PLP-binding_barrel"/>
</dbReference>
<evidence type="ECO:0000256" key="2">
    <source>
        <dbReference type="HAMAP-Rule" id="MF_03225"/>
    </source>
</evidence>
<dbReference type="InterPro" id="IPR011078">
    <property type="entry name" value="PyrdxlP_homeostasis"/>
</dbReference>
<proteinExistence type="inferred from homology"/>
<dbReference type="PIRSF" id="PIRSF004848">
    <property type="entry name" value="YBL036c_PLPDEIII"/>
    <property type="match status" value="1"/>
</dbReference>
<keyword evidence="7" id="KW-1185">Reference proteome</keyword>
<comment type="similarity">
    <text evidence="2 4">Belongs to the pyridoxal phosphate-binding protein YggS/PROSC family.</text>
</comment>
<evidence type="ECO:0000256" key="3">
    <source>
        <dbReference type="PIRSR" id="PIRSR004848-1"/>
    </source>
</evidence>
<organism evidence="6 7">
    <name type="scientific">Hydnum rufescens UP504</name>
    <dbReference type="NCBI Taxonomy" id="1448309"/>
    <lineage>
        <taxon>Eukaryota</taxon>
        <taxon>Fungi</taxon>
        <taxon>Dikarya</taxon>
        <taxon>Basidiomycota</taxon>
        <taxon>Agaricomycotina</taxon>
        <taxon>Agaricomycetes</taxon>
        <taxon>Cantharellales</taxon>
        <taxon>Hydnaceae</taxon>
        <taxon>Hydnum</taxon>
    </lineage>
</organism>
<dbReference type="PROSITE" id="PS01211">
    <property type="entry name" value="UPF0001"/>
    <property type="match status" value="1"/>
</dbReference>
<accession>A0A9P6BA37</accession>
<dbReference type="Proteomes" id="UP000886523">
    <property type="component" value="Unassembled WGS sequence"/>
</dbReference>
<dbReference type="Pfam" id="PF01168">
    <property type="entry name" value="Ala_racemase_N"/>
    <property type="match status" value="1"/>
</dbReference>
<dbReference type="AlphaFoldDB" id="A0A9P6BA37"/>
<comment type="function">
    <text evidence="2">Pyridoxal 5'-phosphate (PLP)-binding protein, which may be involved in intracellular homeostatic regulation of pyridoxal 5'-phosphate (PLP), the active form of vitamin B6.</text>
</comment>
<reference evidence="6" key="1">
    <citation type="journal article" date="2020" name="Nat. Commun.">
        <title>Large-scale genome sequencing of mycorrhizal fungi provides insights into the early evolution of symbiotic traits.</title>
        <authorList>
            <person name="Miyauchi S."/>
            <person name="Kiss E."/>
            <person name="Kuo A."/>
            <person name="Drula E."/>
            <person name="Kohler A."/>
            <person name="Sanchez-Garcia M."/>
            <person name="Morin E."/>
            <person name="Andreopoulos B."/>
            <person name="Barry K.W."/>
            <person name="Bonito G."/>
            <person name="Buee M."/>
            <person name="Carver A."/>
            <person name="Chen C."/>
            <person name="Cichocki N."/>
            <person name="Clum A."/>
            <person name="Culley D."/>
            <person name="Crous P.W."/>
            <person name="Fauchery L."/>
            <person name="Girlanda M."/>
            <person name="Hayes R.D."/>
            <person name="Keri Z."/>
            <person name="LaButti K."/>
            <person name="Lipzen A."/>
            <person name="Lombard V."/>
            <person name="Magnuson J."/>
            <person name="Maillard F."/>
            <person name="Murat C."/>
            <person name="Nolan M."/>
            <person name="Ohm R.A."/>
            <person name="Pangilinan J."/>
            <person name="Pereira M.F."/>
            <person name="Perotto S."/>
            <person name="Peter M."/>
            <person name="Pfister S."/>
            <person name="Riley R."/>
            <person name="Sitrit Y."/>
            <person name="Stielow J.B."/>
            <person name="Szollosi G."/>
            <person name="Zifcakova L."/>
            <person name="Stursova M."/>
            <person name="Spatafora J.W."/>
            <person name="Tedersoo L."/>
            <person name="Vaario L.M."/>
            <person name="Yamada A."/>
            <person name="Yan M."/>
            <person name="Wang P."/>
            <person name="Xu J."/>
            <person name="Bruns T."/>
            <person name="Baldrian P."/>
            <person name="Vilgalys R."/>
            <person name="Dunand C."/>
            <person name="Henrissat B."/>
            <person name="Grigoriev I.V."/>
            <person name="Hibbett D."/>
            <person name="Nagy L.G."/>
            <person name="Martin F.M."/>
        </authorList>
    </citation>
    <scope>NUCLEOTIDE SEQUENCE</scope>
    <source>
        <strain evidence="6">UP504</strain>
    </source>
</reference>
<dbReference type="GO" id="GO:0030170">
    <property type="term" value="F:pyridoxal phosphate binding"/>
    <property type="evidence" value="ECO:0007669"/>
    <property type="project" value="UniProtKB-UniRule"/>
</dbReference>
<comment type="cofactor">
    <cofactor evidence="3">
        <name>pyridoxal 5'-phosphate</name>
        <dbReference type="ChEBI" id="CHEBI:597326"/>
    </cofactor>
</comment>
<dbReference type="EMBL" id="MU128916">
    <property type="protein sequence ID" value="KAF9519690.1"/>
    <property type="molecule type" value="Genomic_DNA"/>
</dbReference>
<dbReference type="CDD" id="cd06822">
    <property type="entry name" value="PLPDE_III_YBL036c_euk"/>
    <property type="match status" value="1"/>
</dbReference>
<dbReference type="PANTHER" id="PTHR10146">
    <property type="entry name" value="PROLINE SYNTHETASE CO-TRANSCRIBED BACTERIAL HOMOLOG PROTEIN"/>
    <property type="match status" value="1"/>
</dbReference>
<sequence>MKELTSALDDIRARILQATPPQLRHTNPALVAVSKYKPAEDVLACFEHGQRDFGENYVAELSEKAAALPTDIRWHFIGTLQSNKCKPLAAIPNLFAIQTLDTAKKATTLNNALPKSRTYPLHVFIQVNTSGEESKSGLPPISIEASTPETSELAKLALHIINDCDRLHLRGLMTIGSIEQSTSSGPNEDFSALVYTSNALQNILPKDRYPWGVDGKLELSMGMSADFEPAIRAGAGTVRVGTSIFGSRKTKDEVAQS</sequence>
<name>A0A9P6BA37_9AGAM</name>